<proteinExistence type="inferred from homology"/>
<feature type="non-terminal residue" evidence="6">
    <location>
        <position position="1"/>
    </location>
</feature>
<evidence type="ECO:0000256" key="3">
    <source>
        <dbReference type="ARBA" id="ARBA00023242"/>
    </source>
</evidence>
<dbReference type="Pfam" id="PF07897">
    <property type="entry name" value="EAR"/>
    <property type="match status" value="1"/>
</dbReference>
<dbReference type="AlphaFoldDB" id="A0A5J9VPH3"/>
<protein>
    <recommendedName>
        <fullName evidence="4">Ninja-family protein</fullName>
    </recommendedName>
    <alternativeName>
        <fullName evidence="4">ABI-binding protein</fullName>
    </alternativeName>
</protein>
<reference evidence="6 7" key="1">
    <citation type="journal article" date="2019" name="Sci. Rep.">
        <title>A high-quality genome of Eragrostis curvula grass provides insights into Poaceae evolution and supports new strategies to enhance forage quality.</title>
        <authorList>
            <person name="Carballo J."/>
            <person name="Santos B.A.C.M."/>
            <person name="Zappacosta D."/>
            <person name="Garbus I."/>
            <person name="Selva J.P."/>
            <person name="Gallo C.A."/>
            <person name="Diaz A."/>
            <person name="Albertini E."/>
            <person name="Caccamo M."/>
            <person name="Echenique V."/>
        </authorList>
    </citation>
    <scope>NUCLEOTIDE SEQUENCE [LARGE SCALE GENOMIC DNA]</scope>
    <source>
        <strain evidence="7">cv. Victoria</strain>
        <tissue evidence="6">Leaf</tissue>
    </source>
</reference>
<comment type="caution">
    <text evidence="6">The sequence shown here is derived from an EMBL/GenBank/DDBJ whole genome shotgun (WGS) entry which is preliminary data.</text>
</comment>
<dbReference type="OrthoDB" id="667358at2759"/>
<dbReference type="Proteomes" id="UP000324897">
    <property type="component" value="Chromosome 4"/>
</dbReference>
<dbReference type="PANTHER" id="PTHR31413">
    <property type="entry name" value="AFP HOMOLOG 2"/>
    <property type="match status" value="1"/>
</dbReference>
<keyword evidence="7" id="KW-1185">Reference proteome</keyword>
<evidence type="ECO:0000256" key="2">
    <source>
        <dbReference type="ARBA" id="ARBA00006081"/>
    </source>
</evidence>
<dbReference type="EMBL" id="RWGY01000007">
    <property type="protein sequence ID" value="TVU38073.1"/>
    <property type="molecule type" value="Genomic_DNA"/>
</dbReference>
<sequence>MARWGAGPDTFRRIRLWYRLLTSWLTNKETVFGRKGLHRGATMASRGFLGGFGEGGAREDKAGSAAGGESDDLELSLDLSLGGCFGSDPAREAKKQCLARFSSIASICSLRGITDEDLATAEPTPPLHRTSSLPTEYDEAHFQRKAMQCQRRIVAKRKRLERRNLMNSSKLSAGTEAHSGEGVLNMLHRLYEE</sequence>
<dbReference type="Gramene" id="TVU38073">
    <property type="protein sequence ID" value="TVU38073"/>
    <property type="gene ID" value="EJB05_11423"/>
</dbReference>
<accession>A0A5J9VPH3</accession>
<comment type="similarity">
    <text evidence="2 4">Belongs to the Ninja family.</text>
</comment>
<dbReference type="InterPro" id="IPR031307">
    <property type="entry name" value="Ninja_fam"/>
</dbReference>
<dbReference type="InterPro" id="IPR012463">
    <property type="entry name" value="Ninja_motif"/>
</dbReference>
<organism evidence="6 7">
    <name type="scientific">Eragrostis curvula</name>
    <name type="common">weeping love grass</name>
    <dbReference type="NCBI Taxonomy" id="38414"/>
    <lineage>
        <taxon>Eukaryota</taxon>
        <taxon>Viridiplantae</taxon>
        <taxon>Streptophyta</taxon>
        <taxon>Embryophyta</taxon>
        <taxon>Tracheophyta</taxon>
        <taxon>Spermatophyta</taxon>
        <taxon>Magnoliopsida</taxon>
        <taxon>Liliopsida</taxon>
        <taxon>Poales</taxon>
        <taxon>Poaceae</taxon>
        <taxon>PACMAD clade</taxon>
        <taxon>Chloridoideae</taxon>
        <taxon>Eragrostideae</taxon>
        <taxon>Eragrostidinae</taxon>
        <taxon>Eragrostis</taxon>
    </lineage>
</organism>
<dbReference type="GO" id="GO:0007165">
    <property type="term" value="P:signal transduction"/>
    <property type="evidence" value="ECO:0007669"/>
    <property type="project" value="InterPro"/>
</dbReference>
<comment type="function">
    <text evidence="4">Acts as a negative regulator of abscisic acid (ABA) response.</text>
</comment>
<dbReference type="GO" id="GO:0005634">
    <property type="term" value="C:nucleus"/>
    <property type="evidence" value="ECO:0007669"/>
    <property type="project" value="UniProtKB-SubCell"/>
</dbReference>
<gene>
    <name evidence="6" type="ORF">EJB05_11423</name>
</gene>
<name>A0A5J9VPH3_9POAL</name>
<dbReference type="PANTHER" id="PTHR31413:SF31">
    <property type="entry name" value="NINJA-FAMILY PROTEIN AFP3"/>
    <property type="match status" value="1"/>
</dbReference>
<keyword evidence="3 4" id="KW-0539">Nucleus</keyword>
<dbReference type="GO" id="GO:0045892">
    <property type="term" value="P:negative regulation of DNA-templated transcription"/>
    <property type="evidence" value="ECO:0007669"/>
    <property type="project" value="TreeGrafter"/>
</dbReference>
<dbReference type="Pfam" id="PF16136">
    <property type="entry name" value="NLS_NINJA_AFP"/>
    <property type="match status" value="1"/>
</dbReference>
<evidence type="ECO:0000256" key="4">
    <source>
        <dbReference type="RuleBase" id="RU369029"/>
    </source>
</evidence>
<comment type="subcellular location">
    <subcellularLocation>
        <location evidence="1 4">Nucleus</location>
    </subcellularLocation>
</comment>
<feature type="domain" description="Ethylene-responsive binding factor-associated repression" evidence="5">
    <location>
        <begin position="68"/>
        <end position="106"/>
    </location>
</feature>
<evidence type="ECO:0000256" key="1">
    <source>
        <dbReference type="ARBA" id="ARBA00004123"/>
    </source>
</evidence>
<evidence type="ECO:0000313" key="6">
    <source>
        <dbReference type="EMBL" id="TVU38073.1"/>
    </source>
</evidence>
<dbReference type="InterPro" id="IPR032310">
    <property type="entry name" value="NLS_NINJA_AFP-like"/>
</dbReference>
<evidence type="ECO:0000259" key="5">
    <source>
        <dbReference type="Pfam" id="PF07897"/>
    </source>
</evidence>
<evidence type="ECO:0000313" key="7">
    <source>
        <dbReference type="Proteomes" id="UP000324897"/>
    </source>
</evidence>